<dbReference type="EMBL" id="WJHE01000394">
    <property type="protein sequence ID" value="MST32801.1"/>
    <property type="molecule type" value="Genomic_DNA"/>
</dbReference>
<reference evidence="1 2" key="1">
    <citation type="submission" date="2019-11" db="EMBL/GenBank/DDBJ databases">
        <title>Acidiferrimicrobium australis gen. nov., sp. nov., an acidophilic and obligately heterotrophic, member of the Actinobacteria that catalyses dissimilatory oxido- reduction of iron isolated from metal-rich acidic water in Chile.</title>
        <authorList>
            <person name="Gonzalez D."/>
            <person name="Huber K."/>
            <person name="Hedrich S."/>
            <person name="Rojas-Villalobos C."/>
            <person name="Quatrini R."/>
            <person name="Dinamarca M.A."/>
            <person name="Schwarz A."/>
            <person name="Canales C."/>
            <person name="Nancucheo I."/>
        </authorList>
    </citation>
    <scope>NUCLEOTIDE SEQUENCE [LARGE SCALE GENOMIC DNA]</scope>
    <source>
        <strain evidence="1 2">USS-CCA1</strain>
    </source>
</reference>
<proteinExistence type="predicted"/>
<protein>
    <submittedName>
        <fullName evidence="1">Ferritin-like domain-containing protein</fullName>
    </submittedName>
</protein>
<dbReference type="InterPro" id="IPR012348">
    <property type="entry name" value="RNR-like"/>
</dbReference>
<dbReference type="Proteomes" id="UP000437736">
    <property type="component" value="Unassembled WGS sequence"/>
</dbReference>
<accession>A0ABW9QTV3</accession>
<dbReference type="Gene3D" id="1.10.620.20">
    <property type="entry name" value="Ribonucleotide Reductase, subunit A"/>
    <property type="match status" value="1"/>
</dbReference>
<keyword evidence="2" id="KW-1185">Reference proteome</keyword>
<name>A0ABW9QTV3_9ACTN</name>
<organism evidence="1 2">
    <name type="scientific">Acidiferrimicrobium australe</name>
    <dbReference type="NCBI Taxonomy" id="2664430"/>
    <lineage>
        <taxon>Bacteria</taxon>
        <taxon>Bacillati</taxon>
        <taxon>Actinomycetota</taxon>
        <taxon>Acidimicrobiia</taxon>
        <taxon>Acidimicrobiales</taxon>
        <taxon>Acidimicrobiaceae</taxon>
        <taxon>Acidiferrimicrobium</taxon>
    </lineage>
</organism>
<evidence type="ECO:0000313" key="2">
    <source>
        <dbReference type="Proteomes" id="UP000437736"/>
    </source>
</evidence>
<gene>
    <name evidence="1" type="ORF">GHK86_08715</name>
</gene>
<dbReference type="InterPro" id="IPR009078">
    <property type="entry name" value="Ferritin-like_SF"/>
</dbReference>
<dbReference type="SUPFAM" id="SSF47240">
    <property type="entry name" value="Ferritin-like"/>
    <property type="match status" value="1"/>
</dbReference>
<evidence type="ECO:0000313" key="1">
    <source>
        <dbReference type="EMBL" id="MST32801.1"/>
    </source>
</evidence>
<sequence length="264" mass="29222">MAFPVSSHHRAAGRLDTSDLDLESGFAEAPLPPPVLRCLQYMHDVEHHTVCYLRDLLVTSAHRDPEITEFLTVWNYEEHWHGEAIGRVLAAHGRPAGPGRVGRLRDGLPLTERLRPIGFALGSAALPELPAVHLVWGAVNEWCTQAGYGQLARRAGHPLLGELLRRIMRQEGRHIAFYSSAGRSRLERSGAARRLTRVALERLWRPVGHGVVPAEETRFVVRYLFGDEGGAEAAARIDRNVARLPGLQGLTLVARAVDRYGRAA</sequence>
<comment type="caution">
    <text evidence="1">The sequence shown here is derived from an EMBL/GenBank/DDBJ whole genome shotgun (WGS) entry which is preliminary data.</text>
</comment>